<dbReference type="Pfam" id="PF03473">
    <property type="entry name" value="MOSC"/>
    <property type="match status" value="1"/>
</dbReference>
<dbReference type="AlphaFoldDB" id="A0ABC8TAD1"/>
<evidence type="ECO:0000313" key="3">
    <source>
        <dbReference type="Proteomes" id="UP001642360"/>
    </source>
</evidence>
<dbReference type="InterPro" id="IPR005302">
    <property type="entry name" value="MoCF_Sase_C"/>
</dbReference>
<comment type="caution">
    <text evidence="2">The sequence shown here is derived from an EMBL/GenBank/DDBJ whole genome shotgun (WGS) entry which is preliminary data.</text>
</comment>
<name>A0ABC8TAD1_9AQUA</name>
<proteinExistence type="predicted"/>
<sequence>MITISFFSLPFCGGFQVLHESGKFLFFFPEEFVLLQNNVGDVILVMICSYSSTVIKAPGTDVLKVSLSKPSEISNGVSVWEWSGSAFDEGAEASKWFSYYLGKPSRLVRFNEVSETRTVDRNYARGYKVMFSDGYPLLLLSQGSLDALNKHLKDPLPVNRFRPNILVDGCEPFSEDLWKEMRINKLTFHGVKLCSRSKVKNYSSASSAWIIVVGVVSGDCESVKRIAAFFCNLVFMLPNHLKIIWNFTVMSTRKITFPLCK</sequence>
<dbReference type="PANTHER" id="PTHR14237:SF19">
    <property type="entry name" value="MITOCHONDRIAL AMIDOXIME REDUCING COMPONENT 1"/>
    <property type="match status" value="1"/>
</dbReference>
<gene>
    <name evidence="2" type="ORF">ILEXP_LOCUS35588</name>
</gene>
<organism evidence="2 3">
    <name type="scientific">Ilex paraguariensis</name>
    <name type="common">yerba mate</name>
    <dbReference type="NCBI Taxonomy" id="185542"/>
    <lineage>
        <taxon>Eukaryota</taxon>
        <taxon>Viridiplantae</taxon>
        <taxon>Streptophyta</taxon>
        <taxon>Embryophyta</taxon>
        <taxon>Tracheophyta</taxon>
        <taxon>Spermatophyta</taxon>
        <taxon>Magnoliopsida</taxon>
        <taxon>eudicotyledons</taxon>
        <taxon>Gunneridae</taxon>
        <taxon>Pentapetalae</taxon>
        <taxon>asterids</taxon>
        <taxon>campanulids</taxon>
        <taxon>Aquifoliales</taxon>
        <taxon>Aquifoliaceae</taxon>
        <taxon>Ilex</taxon>
    </lineage>
</organism>
<dbReference type="PANTHER" id="PTHR14237">
    <property type="entry name" value="MOLYBDOPTERIN COFACTOR SULFURASE MOSC"/>
    <property type="match status" value="1"/>
</dbReference>
<dbReference type="InterPro" id="IPR005303">
    <property type="entry name" value="MOCOS_middle"/>
</dbReference>
<dbReference type="EMBL" id="CAUOFW020004602">
    <property type="protein sequence ID" value="CAK9166371.1"/>
    <property type="molecule type" value="Genomic_DNA"/>
</dbReference>
<accession>A0ABC8TAD1</accession>
<evidence type="ECO:0000259" key="1">
    <source>
        <dbReference type="PROSITE" id="PS51340"/>
    </source>
</evidence>
<dbReference type="Proteomes" id="UP001642360">
    <property type="component" value="Unassembled WGS sequence"/>
</dbReference>
<keyword evidence="3" id="KW-1185">Reference proteome</keyword>
<dbReference type="SUPFAM" id="SSF141673">
    <property type="entry name" value="MOSC N-terminal domain-like"/>
    <property type="match status" value="1"/>
</dbReference>
<protein>
    <recommendedName>
        <fullName evidence="1">MOSC domain-containing protein</fullName>
    </recommendedName>
</protein>
<feature type="domain" description="MOSC" evidence="1">
    <location>
        <begin position="105"/>
        <end position="261"/>
    </location>
</feature>
<evidence type="ECO:0000313" key="2">
    <source>
        <dbReference type="EMBL" id="CAK9166371.1"/>
    </source>
</evidence>
<dbReference type="Pfam" id="PF03476">
    <property type="entry name" value="MOSC_N"/>
    <property type="match status" value="1"/>
</dbReference>
<dbReference type="PROSITE" id="PS51340">
    <property type="entry name" value="MOSC"/>
    <property type="match status" value="1"/>
</dbReference>
<reference evidence="2 3" key="1">
    <citation type="submission" date="2024-02" db="EMBL/GenBank/DDBJ databases">
        <authorList>
            <person name="Vignale AGUSTIN F."/>
            <person name="Sosa J E."/>
            <person name="Modenutti C."/>
        </authorList>
    </citation>
    <scope>NUCLEOTIDE SEQUENCE [LARGE SCALE GENOMIC DNA]</scope>
</reference>